<accession>A0A5N0EA38</accession>
<feature type="coiled-coil region" evidence="1">
    <location>
        <begin position="236"/>
        <end position="266"/>
    </location>
</feature>
<evidence type="ECO:0000256" key="1">
    <source>
        <dbReference type="SAM" id="Coils"/>
    </source>
</evidence>
<dbReference type="AlphaFoldDB" id="A0A5N0EA38"/>
<protein>
    <submittedName>
        <fullName evidence="2">Uncharacterized protein</fullName>
    </submittedName>
</protein>
<comment type="caution">
    <text evidence="2">The sequence shown here is derived from an EMBL/GenBank/DDBJ whole genome shotgun (WGS) entry which is preliminary data.</text>
</comment>
<dbReference type="OrthoDB" id="3375894at2"/>
<keyword evidence="1" id="KW-0175">Coiled coil</keyword>
<sequence>MQPLTLLEIDRELAGRAREADSIVATLLELDKHPGLELVRRFPPSGVTEARWLPVRDALALMWEDFGRMRAILDSASAVRGTRGKLDDGQRAELTELLRGRPHEVSRTPIPLAERSLTGPSEHVLFVGLADTLDRMRATFPVIAEFLDAVDKVNTRVMSGLAPLQDKLDKAGAVTPELRAISDGIAELLRRSATDPLALTAAEIDARLAELSDAMRREAAVLAELAAVAANWPAAIVSAHKRLDALQETRERAEQARLEVEQTIVSGPLPVLAEDIGLYRAQLDAIPADPGAAAVLLEFGRRIDTAVAVAVAAENLAQGLLDRRGELRGRLAAYQAKAARLGVGEDRDLLASYQIAAGLLARTPCDLAAVTRAVADYQHIIAEKSGRRP</sequence>
<gene>
    <name evidence="2" type="ORF">F3087_26225</name>
</gene>
<dbReference type="EMBL" id="VXLC01000014">
    <property type="protein sequence ID" value="KAA8886297.1"/>
    <property type="molecule type" value="Genomic_DNA"/>
</dbReference>
<name>A0A5N0EA38_9NOCA</name>
<keyword evidence="3" id="KW-1185">Reference proteome</keyword>
<organism evidence="2 3">
    <name type="scientific">Nocardia colli</name>
    <dbReference type="NCBI Taxonomy" id="2545717"/>
    <lineage>
        <taxon>Bacteria</taxon>
        <taxon>Bacillati</taxon>
        <taxon>Actinomycetota</taxon>
        <taxon>Actinomycetes</taxon>
        <taxon>Mycobacteriales</taxon>
        <taxon>Nocardiaceae</taxon>
        <taxon>Nocardia</taxon>
    </lineage>
</organism>
<evidence type="ECO:0000313" key="2">
    <source>
        <dbReference type="EMBL" id="KAA8886297.1"/>
    </source>
</evidence>
<evidence type="ECO:0000313" key="3">
    <source>
        <dbReference type="Proteomes" id="UP000323876"/>
    </source>
</evidence>
<dbReference type="Proteomes" id="UP000323876">
    <property type="component" value="Unassembled WGS sequence"/>
</dbReference>
<reference evidence="2 3" key="1">
    <citation type="submission" date="2019-09" db="EMBL/GenBank/DDBJ databases">
        <authorList>
            <person name="Wang X."/>
        </authorList>
    </citation>
    <scope>NUCLEOTIDE SEQUENCE [LARGE SCALE GENOMIC DNA]</scope>
    <source>
        <strain evidence="2 3">CICC 11023</strain>
    </source>
</reference>
<proteinExistence type="predicted"/>